<evidence type="ECO:0008006" key="4">
    <source>
        <dbReference type="Google" id="ProtNLM"/>
    </source>
</evidence>
<comment type="caution">
    <text evidence="2">The sequence shown here is derived from an EMBL/GenBank/DDBJ whole genome shotgun (WGS) entry which is preliminary data.</text>
</comment>
<keyword evidence="1" id="KW-0472">Membrane</keyword>
<reference evidence="2 3" key="1">
    <citation type="submission" date="2019-07" db="EMBL/GenBank/DDBJ databases">
        <title>Genomics analysis of Aphanomyces spp. identifies a new class of oomycete effector associated with host adaptation.</title>
        <authorList>
            <person name="Gaulin E."/>
        </authorList>
    </citation>
    <scope>NUCLEOTIDE SEQUENCE [LARGE SCALE GENOMIC DNA]</scope>
    <source>
        <strain evidence="2 3">ATCC 201684</strain>
    </source>
</reference>
<dbReference type="Gene3D" id="1.20.1250.20">
    <property type="entry name" value="MFS general substrate transporter like domains"/>
    <property type="match status" value="2"/>
</dbReference>
<sequence length="588" mass="65157">MSCLLTYWRLVVPTKSVAELDAELWLFLVALPRERFVTLPCLHFNRWHLVVVTFLNLFCIGSIFSADFLDDSIDQYFLGQSQNRAMRSQLVGMLALGLTAALGGPFVESRGPRMGMTVGTGLVVCGWIFAHIGVMTKVYQLLNLGFGVFVGAGYGITLITSISTLQKWFPDLRGVVTGICIAGMGVGTMLWIKIYSILLHRQSDHIFQRVSQELENDGLHHIFIVHLISALFVMLLATMVLRTPPPNYTVNGSDIHCVPANKAPAPSHVQCDYLNVGMTLVNYAAVRNDTSTTDDVYYAHVKALSLVQCILSSDFFFLYVAFAASVAPIVLFSFEISDIIEELLNQTEDEASSLLTYISIADCLGNFFGPVLADVVIRVFYSNPAYVRKMAFVVLLLTQCIGMSVLISTVGDVDGFQWPLYVTTFACSGGFGLIPSLLADLFGVYNAGTMYGLILTTWSIGSMVAGLKLRQMGDTKSHHVTEQSKVLLVFAIVGCVVMVLVRSSSMDRFYRGYQLTICGKILVQRPSRHLMLEQANHRSLKSTQRGGTDVFYEWTSDQRTHGHDRLSDSVDTSPILLVDPAYPHQYKF</sequence>
<feature type="transmembrane region" description="Helical" evidence="1">
    <location>
        <begin position="141"/>
        <end position="163"/>
    </location>
</feature>
<proteinExistence type="predicted"/>
<dbReference type="Proteomes" id="UP000481153">
    <property type="component" value="Unassembled WGS sequence"/>
</dbReference>
<name>A0A6G0WEL0_9STRA</name>
<evidence type="ECO:0000256" key="1">
    <source>
        <dbReference type="SAM" id="Phobius"/>
    </source>
</evidence>
<feature type="transmembrane region" description="Helical" evidence="1">
    <location>
        <begin position="386"/>
        <end position="406"/>
    </location>
</feature>
<evidence type="ECO:0000313" key="2">
    <source>
        <dbReference type="EMBL" id="KAF0725693.1"/>
    </source>
</evidence>
<dbReference type="VEuPathDB" id="FungiDB:AeMF1_015338"/>
<dbReference type="InterPro" id="IPR036259">
    <property type="entry name" value="MFS_trans_sf"/>
</dbReference>
<dbReference type="GO" id="GO:0022857">
    <property type="term" value="F:transmembrane transporter activity"/>
    <property type="evidence" value="ECO:0007669"/>
    <property type="project" value="InterPro"/>
</dbReference>
<dbReference type="InterPro" id="IPR011701">
    <property type="entry name" value="MFS"/>
</dbReference>
<dbReference type="PANTHER" id="PTHR11360:SF317">
    <property type="entry name" value="MAJOR FACILITATOR SUPERFAMILY (MFS) PROFILE DOMAIN-CONTAINING PROTEIN-RELATED"/>
    <property type="match status" value="1"/>
</dbReference>
<keyword evidence="1" id="KW-0812">Transmembrane</keyword>
<feature type="transmembrane region" description="Helical" evidence="1">
    <location>
        <begin position="113"/>
        <end position="134"/>
    </location>
</feature>
<gene>
    <name evidence="2" type="ORF">Ae201684_015847</name>
</gene>
<keyword evidence="1" id="KW-1133">Transmembrane helix</keyword>
<keyword evidence="3" id="KW-1185">Reference proteome</keyword>
<feature type="transmembrane region" description="Helical" evidence="1">
    <location>
        <begin position="444"/>
        <end position="465"/>
    </location>
</feature>
<feature type="transmembrane region" description="Helical" evidence="1">
    <location>
        <begin position="47"/>
        <end position="69"/>
    </location>
</feature>
<feature type="transmembrane region" description="Helical" evidence="1">
    <location>
        <begin position="486"/>
        <end position="505"/>
    </location>
</feature>
<feature type="transmembrane region" description="Helical" evidence="1">
    <location>
        <begin position="418"/>
        <end position="438"/>
    </location>
</feature>
<feature type="transmembrane region" description="Helical" evidence="1">
    <location>
        <begin position="90"/>
        <end position="107"/>
    </location>
</feature>
<dbReference type="SUPFAM" id="SSF103473">
    <property type="entry name" value="MFS general substrate transporter"/>
    <property type="match status" value="1"/>
</dbReference>
<feature type="transmembrane region" description="Helical" evidence="1">
    <location>
        <begin position="219"/>
        <end position="241"/>
    </location>
</feature>
<dbReference type="AlphaFoldDB" id="A0A6G0WEL0"/>
<dbReference type="PANTHER" id="PTHR11360">
    <property type="entry name" value="MONOCARBOXYLATE TRANSPORTER"/>
    <property type="match status" value="1"/>
</dbReference>
<organism evidence="2 3">
    <name type="scientific">Aphanomyces euteiches</name>
    <dbReference type="NCBI Taxonomy" id="100861"/>
    <lineage>
        <taxon>Eukaryota</taxon>
        <taxon>Sar</taxon>
        <taxon>Stramenopiles</taxon>
        <taxon>Oomycota</taxon>
        <taxon>Saprolegniomycetes</taxon>
        <taxon>Saprolegniales</taxon>
        <taxon>Verrucalvaceae</taxon>
        <taxon>Aphanomyces</taxon>
    </lineage>
</organism>
<evidence type="ECO:0000313" key="3">
    <source>
        <dbReference type="Proteomes" id="UP000481153"/>
    </source>
</evidence>
<feature type="transmembrane region" description="Helical" evidence="1">
    <location>
        <begin position="315"/>
        <end position="334"/>
    </location>
</feature>
<dbReference type="Pfam" id="PF07690">
    <property type="entry name" value="MFS_1"/>
    <property type="match status" value="1"/>
</dbReference>
<dbReference type="EMBL" id="VJMJ01000234">
    <property type="protein sequence ID" value="KAF0725693.1"/>
    <property type="molecule type" value="Genomic_DNA"/>
</dbReference>
<dbReference type="InterPro" id="IPR050327">
    <property type="entry name" value="Proton-linked_MCT"/>
</dbReference>
<accession>A0A6G0WEL0</accession>
<protein>
    <recommendedName>
        <fullName evidence="4">Major facilitator superfamily (MFS) profile domain-containing protein</fullName>
    </recommendedName>
</protein>
<feature type="transmembrane region" description="Helical" evidence="1">
    <location>
        <begin position="175"/>
        <end position="198"/>
    </location>
</feature>